<reference evidence="4" key="1">
    <citation type="submission" date="2021-09" db="EMBL/GenBank/DDBJ databases">
        <authorList>
            <consortium name="AG Swart"/>
            <person name="Singh M."/>
            <person name="Singh A."/>
            <person name="Seah K."/>
            <person name="Emmerich C."/>
        </authorList>
    </citation>
    <scope>NUCLEOTIDE SEQUENCE</scope>
    <source>
        <strain evidence="4">ATCC30299</strain>
    </source>
</reference>
<keyword evidence="1" id="KW-0862">Zinc</keyword>
<dbReference type="CDD" id="cd19757">
    <property type="entry name" value="Bbox1"/>
    <property type="match status" value="1"/>
</dbReference>
<evidence type="ECO:0000313" key="4">
    <source>
        <dbReference type="EMBL" id="CAG9329364.1"/>
    </source>
</evidence>
<dbReference type="Gene3D" id="3.30.420.610">
    <property type="entry name" value="LOTUS domain-like"/>
    <property type="match status" value="1"/>
</dbReference>
<dbReference type="PROSITE" id="PS50119">
    <property type="entry name" value="ZF_BBOX"/>
    <property type="match status" value="2"/>
</dbReference>
<evidence type="ECO:0000313" key="5">
    <source>
        <dbReference type="Proteomes" id="UP001162131"/>
    </source>
</evidence>
<dbReference type="InterPro" id="IPR025677">
    <property type="entry name" value="OST-HTH-assoc_dom"/>
</dbReference>
<dbReference type="InterPro" id="IPR025605">
    <property type="entry name" value="OST-HTH/LOTUS_dom"/>
</dbReference>
<dbReference type="GO" id="GO:0008270">
    <property type="term" value="F:zinc ion binding"/>
    <property type="evidence" value="ECO:0007669"/>
    <property type="project" value="UniProtKB-KW"/>
</dbReference>
<comment type="caution">
    <text evidence="4">The sequence shown here is derived from an EMBL/GenBank/DDBJ whole genome shotgun (WGS) entry which is preliminary data.</text>
</comment>
<dbReference type="InterPro" id="IPR041966">
    <property type="entry name" value="LOTUS-like"/>
</dbReference>
<dbReference type="Proteomes" id="UP001162131">
    <property type="component" value="Unassembled WGS sequence"/>
</dbReference>
<feature type="domain" description="HTH OST-type" evidence="3">
    <location>
        <begin position="425"/>
        <end position="497"/>
    </location>
</feature>
<protein>
    <recommendedName>
        <fullName evidence="6">B box-type domain-containing protein</fullName>
    </recommendedName>
</protein>
<dbReference type="Pfam" id="PF14418">
    <property type="entry name" value="OHA"/>
    <property type="match status" value="1"/>
</dbReference>
<dbReference type="Pfam" id="PF12872">
    <property type="entry name" value="OST-HTH"/>
    <property type="match status" value="1"/>
</dbReference>
<evidence type="ECO:0008006" key="6">
    <source>
        <dbReference type="Google" id="ProtNLM"/>
    </source>
</evidence>
<evidence type="ECO:0000256" key="1">
    <source>
        <dbReference type="PROSITE-ProRule" id="PRU00024"/>
    </source>
</evidence>
<dbReference type="EMBL" id="CAJZBQ010000047">
    <property type="protein sequence ID" value="CAG9329364.1"/>
    <property type="molecule type" value="Genomic_DNA"/>
</dbReference>
<gene>
    <name evidence="4" type="ORF">BSTOLATCC_MIC48188</name>
</gene>
<keyword evidence="5" id="KW-1185">Reference proteome</keyword>
<evidence type="ECO:0000259" key="3">
    <source>
        <dbReference type="PROSITE" id="PS51644"/>
    </source>
</evidence>
<organism evidence="4 5">
    <name type="scientific">Blepharisma stoltei</name>
    <dbReference type="NCBI Taxonomy" id="1481888"/>
    <lineage>
        <taxon>Eukaryota</taxon>
        <taxon>Sar</taxon>
        <taxon>Alveolata</taxon>
        <taxon>Ciliophora</taxon>
        <taxon>Postciliodesmatophora</taxon>
        <taxon>Heterotrichea</taxon>
        <taxon>Heterotrichida</taxon>
        <taxon>Blepharismidae</taxon>
        <taxon>Blepharisma</taxon>
    </lineage>
</organism>
<proteinExistence type="predicted"/>
<keyword evidence="1" id="KW-0863">Zinc-finger</keyword>
<name>A0AAU9JWA2_9CILI</name>
<sequence>MNCEECGLRKASAVCVECEQSLCPDCDEALHKGGKRKSHLRHQKCMLCKNLASIQCDTCTLMLCSSCSSPHMAHIYQPVSQSKGLEVLSSQYPQPKSNFPDFLAPSRILPPESKPRSVENVYEVKEIKKLQDSDIETKISAVDQISEYLKNEASKGFLLHEVPDLIQYLCAHLAVNSDSIIKWLRLAEKKKIIHFTVREFEDTSIEFVSLWLEQVTLEILLWTLRSLKNDEMMPTEKAIQCRMREVFDLKPTDSQWNQLIQKARNHSNSSFSEFSLFSQPSQVLPKFNIREISDPSTGSRTLVIYPNNEEWIGLDQHSKFGDYLNIKSTETWDEFYKFLEDYFTIRKPKRSRQADSLRAIPGGRYGCAQFIKLCGPRSVKNCSLGKVSYMVQLAINEDLLRYQRTLLVWTSNHQRTVSKGEIQRKMQAIEQAVLSILSKTPQGISLAQLPLYLKRALKFQLNIAELGFAKLKDLLLTFPRVTVELRGTNHPFAVLKDPKSDDSFDYHPSPDTILGYVYQIFRDNKFGISESKLEPLLYDKIGKSIDWSIYQTTSLADFIGIFAGSQFEVIRTKDTNMIFKIENPSYNYFYSPFRDNYSSVMMEKMQHSPHLHQTSYSLDFPDSKGKIVNISNIPLDFAKNEELTDEMYRYFDNFYDGSTDVSSAWNSLSMKNEKINCEKKSHLRTHSEGLNDVIEAKNPQHASWLSTSEIKPPPGFE</sequence>
<dbReference type="AlphaFoldDB" id="A0AAU9JWA2"/>
<feature type="domain" description="B box-type" evidence="2">
    <location>
        <begin position="1"/>
        <end position="47"/>
    </location>
</feature>
<dbReference type="InterPro" id="IPR000315">
    <property type="entry name" value="Znf_B-box"/>
</dbReference>
<feature type="domain" description="B box-type" evidence="2">
    <location>
        <begin position="40"/>
        <end position="79"/>
    </location>
</feature>
<evidence type="ECO:0000259" key="2">
    <source>
        <dbReference type="PROSITE" id="PS50119"/>
    </source>
</evidence>
<accession>A0AAU9JWA2</accession>
<keyword evidence="1" id="KW-0479">Metal-binding</keyword>
<dbReference type="PROSITE" id="PS51644">
    <property type="entry name" value="HTH_OST"/>
    <property type="match status" value="1"/>
</dbReference>